<dbReference type="Pfam" id="PF01261">
    <property type="entry name" value="AP_endonuc_2"/>
    <property type="match status" value="1"/>
</dbReference>
<dbReference type="GO" id="GO:0016853">
    <property type="term" value="F:isomerase activity"/>
    <property type="evidence" value="ECO:0007669"/>
    <property type="project" value="UniProtKB-KW"/>
</dbReference>
<evidence type="ECO:0000259" key="1">
    <source>
        <dbReference type="Pfam" id="PF01261"/>
    </source>
</evidence>
<dbReference type="SUPFAM" id="SSF51658">
    <property type="entry name" value="Xylose isomerase-like"/>
    <property type="match status" value="1"/>
</dbReference>
<dbReference type="Gene3D" id="3.20.20.150">
    <property type="entry name" value="Divalent-metal-dependent TIM barrel enzymes"/>
    <property type="match status" value="1"/>
</dbReference>
<keyword evidence="2" id="KW-0413">Isomerase</keyword>
<dbReference type="PANTHER" id="PTHR12110">
    <property type="entry name" value="HYDROXYPYRUVATE ISOMERASE"/>
    <property type="match status" value="1"/>
</dbReference>
<sequence length="309" mass="33861">MITRREFVTTLSVALLAPAAWGDSKASKIPLAFSTLGCPEWDWKKILGFASTHGFSAIELRGLMGKLDLPSDPLFAADRIQQTKQQIQAANLKIACVSSSAQMYVEDPTKRAEELSNAKGFVDLAQVLGAPYVRVFGGKADSDKSPVPDDATKARVAAGLRELGKYAGPRDVTVIIESHDHFTASSSLKDVLTQADSEHVGLLWDAHHTFATANEDPEFTVKQLGPWIRHTHLKDSVGSGEDRKYVLTGRGNVPIRRQIEALRSIGYKGFYCFEWEKLWHPDIDDPEIAIADYAHVVGDCLGNAKACGR</sequence>
<proteinExistence type="predicted"/>
<dbReference type="AlphaFoldDB" id="A0A2U3KCZ5"/>
<reference evidence="3" key="1">
    <citation type="submission" date="2018-02" db="EMBL/GenBank/DDBJ databases">
        <authorList>
            <person name="Hausmann B."/>
        </authorList>
    </citation>
    <scope>NUCLEOTIDE SEQUENCE [LARGE SCALE GENOMIC DNA]</scope>
    <source>
        <strain evidence="3">Peat soil MAG SbA1</strain>
    </source>
</reference>
<evidence type="ECO:0000313" key="3">
    <source>
        <dbReference type="Proteomes" id="UP000238701"/>
    </source>
</evidence>
<dbReference type="EMBL" id="OMOD01000090">
    <property type="protein sequence ID" value="SPF37417.1"/>
    <property type="molecule type" value="Genomic_DNA"/>
</dbReference>
<dbReference type="InterPro" id="IPR036237">
    <property type="entry name" value="Xyl_isomerase-like_sf"/>
</dbReference>
<dbReference type="InterPro" id="IPR050312">
    <property type="entry name" value="IolE/XylAMocC-like"/>
</dbReference>
<evidence type="ECO:0000313" key="2">
    <source>
        <dbReference type="EMBL" id="SPF37417.1"/>
    </source>
</evidence>
<dbReference type="Proteomes" id="UP000238701">
    <property type="component" value="Unassembled WGS sequence"/>
</dbReference>
<protein>
    <submittedName>
        <fullName evidence="2">Xylose isomerase domain-containing protein TIM barrel</fullName>
    </submittedName>
</protein>
<feature type="domain" description="Xylose isomerase-like TIM barrel" evidence="1">
    <location>
        <begin position="49"/>
        <end position="278"/>
    </location>
</feature>
<accession>A0A2U3KCZ5</accession>
<name>A0A2U3KCZ5_9BACT</name>
<organism evidence="2 3">
    <name type="scientific">Candidatus Sulfotelmatobacter kueseliae</name>
    <dbReference type="NCBI Taxonomy" id="2042962"/>
    <lineage>
        <taxon>Bacteria</taxon>
        <taxon>Pseudomonadati</taxon>
        <taxon>Acidobacteriota</taxon>
        <taxon>Terriglobia</taxon>
        <taxon>Terriglobales</taxon>
        <taxon>Candidatus Korobacteraceae</taxon>
        <taxon>Candidatus Sulfotelmatobacter</taxon>
    </lineage>
</organism>
<gene>
    <name evidence="2" type="ORF">SBA1_180046</name>
</gene>
<dbReference type="PANTHER" id="PTHR12110:SF53">
    <property type="entry name" value="BLR5974 PROTEIN"/>
    <property type="match status" value="1"/>
</dbReference>
<dbReference type="InterPro" id="IPR013022">
    <property type="entry name" value="Xyl_isomerase-like_TIM-brl"/>
</dbReference>